<feature type="region of interest" description="Disordered" evidence="1">
    <location>
        <begin position="74"/>
        <end position="94"/>
    </location>
</feature>
<keyword evidence="3" id="KW-1185">Reference proteome</keyword>
<dbReference type="Proteomes" id="UP000314294">
    <property type="component" value="Unassembled WGS sequence"/>
</dbReference>
<proteinExistence type="predicted"/>
<name>A0A4Z2HYM8_9TELE</name>
<reference evidence="2 3" key="1">
    <citation type="submission" date="2019-03" db="EMBL/GenBank/DDBJ databases">
        <title>First draft genome of Liparis tanakae, snailfish: a comprehensive survey of snailfish specific genes.</title>
        <authorList>
            <person name="Kim W."/>
            <person name="Song I."/>
            <person name="Jeong J.-H."/>
            <person name="Kim D."/>
            <person name="Kim S."/>
            <person name="Ryu S."/>
            <person name="Song J.Y."/>
            <person name="Lee S.K."/>
        </authorList>
    </citation>
    <scope>NUCLEOTIDE SEQUENCE [LARGE SCALE GENOMIC DNA]</scope>
    <source>
        <tissue evidence="2">Muscle</tissue>
    </source>
</reference>
<accession>A0A4Z2HYM8</accession>
<protein>
    <submittedName>
        <fullName evidence="2">Uncharacterized protein</fullName>
    </submittedName>
</protein>
<dbReference type="EMBL" id="SRLO01000163">
    <property type="protein sequence ID" value="TNN70425.1"/>
    <property type="molecule type" value="Genomic_DNA"/>
</dbReference>
<gene>
    <name evidence="2" type="ORF">EYF80_019302</name>
</gene>
<comment type="caution">
    <text evidence="2">The sequence shown here is derived from an EMBL/GenBank/DDBJ whole genome shotgun (WGS) entry which is preliminary data.</text>
</comment>
<organism evidence="2 3">
    <name type="scientific">Liparis tanakae</name>
    <name type="common">Tanaka's snailfish</name>
    <dbReference type="NCBI Taxonomy" id="230148"/>
    <lineage>
        <taxon>Eukaryota</taxon>
        <taxon>Metazoa</taxon>
        <taxon>Chordata</taxon>
        <taxon>Craniata</taxon>
        <taxon>Vertebrata</taxon>
        <taxon>Euteleostomi</taxon>
        <taxon>Actinopterygii</taxon>
        <taxon>Neopterygii</taxon>
        <taxon>Teleostei</taxon>
        <taxon>Neoteleostei</taxon>
        <taxon>Acanthomorphata</taxon>
        <taxon>Eupercaria</taxon>
        <taxon>Perciformes</taxon>
        <taxon>Cottioidei</taxon>
        <taxon>Cottales</taxon>
        <taxon>Liparidae</taxon>
        <taxon>Liparis</taxon>
    </lineage>
</organism>
<dbReference type="AlphaFoldDB" id="A0A4Z2HYM8"/>
<sequence>MCALMRVRYSSGLWWPAPWGLHIDFVLSLEKMSSPLPVDHVNRRGGEAECTDHQPRRRLRADRWETGEDRRQAFGKEAHCGGHRQRVEPASSLA</sequence>
<evidence type="ECO:0000313" key="3">
    <source>
        <dbReference type="Proteomes" id="UP000314294"/>
    </source>
</evidence>
<evidence type="ECO:0000256" key="1">
    <source>
        <dbReference type="SAM" id="MobiDB-lite"/>
    </source>
</evidence>
<evidence type="ECO:0000313" key="2">
    <source>
        <dbReference type="EMBL" id="TNN70425.1"/>
    </source>
</evidence>